<dbReference type="AlphaFoldDB" id="A0A3L7ASU0"/>
<accession>A0A3L7ASU0</accession>
<evidence type="ECO:0000313" key="3">
    <source>
        <dbReference type="EMBL" id="RLP83065.1"/>
    </source>
</evidence>
<dbReference type="Pfam" id="PF10088">
    <property type="entry name" value="DUF2326"/>
    <property type="match status" value="1"/>
</dbReference>
<organism evidence="3 4">
    <name type="scientific">Mycetocola lacteus</name>
    <dbReference type="NCBI Taxonomy" id="76637"/>
    <lineage>
        <taxon>Bacteria</taxon>
        <taxon>Bacillati</taxon>
        <taxon>Actinomycetota</taxon>
        <taxon>Actinomycetes</taxon>
        <taxon>Micrococcales</taxon>
        <taxon>Microbacteriaceae</taxon>
        <taxon>Mycetocola</taxon>
    </lineage>
</organism>
<dbReference type="EMBL" id="RCUY01000005">
    <property type="protein sequence ID" value="RLP83065.1"/>
    <property type="molecule type" value="Genomic_DNA"/>
</dbReference>
<dbReference type="InterPro" id="IPR018760">
    <property type="entry name" value="DUF2326"/>
</dbReference>
<keyword evidence="4" id="KW-1185">Reference proteome</keyword>
<dbReference type="OrthoDB" id="5140926at2"/>
<dbReference type="RefSeq" id="WP_121688202.1">
    <property type="nucleotide sequence ID" value="NZ_RCUY01000005.1"/>
</dbReference>
<sequence length="569" mass="64264">MQLGSLRLFESETQVQIRVVYFKPGVNFVVDASNSTRHNKVGKTTFLGLIDVALGAKTRKNLYVDPETGVINRELSDLIHDRKLAVELTVNDETRSHSLVVELFTRGNYTIDGKALSQKAYQAELNQLFFMNASNVPSFRQLIGSFLRVVVGKDTHGFLKYISGPTSNAVYRSIYGYLFDIGDAKDAKELSELQQEKNQVEIASKRYSDFTNSDDPEVVEQFSEELRRNKKFIEAELNDILDPDVFRENRGLISEVRSNYSELIAAQGDIEFELSRIRDAISSTESDSFEYPDLALARELFNEVEGFAPQLNATFDQLVEFNRKLTNNKLEYLRETAELLESRLDVTVANQAELLASNGEYLALVGAGKIEQYNELLQRAQAIDERIGAQEQIQQTLTEFREKSRKLDERIASMSDELENMKLEARSAMAEFNQHFTETARRINGEAPVLIFSTNVSNFPVGIRDMEETSTGTRKSLIAAYDLAYQLFARKRNKCVPRFIVHDVVETIEGADLKQIAQIATEENIQYVVAVLKEKLSSAQLEPGFVTAASIIELSSNNRVFEPALPDGF</sequence>
<feature type="domain" description="DUF2326" evidence="2">
    <location>
        <begin position="442"/>
        <end position="561"/>
    </location>
</feature>
<feature type="coiled-coil region" evidence="1">
    <location>
        <begin position="390"/>
        <end position="431"/>
    </location>
</feature>
<name>A0A3L7ASU0_9MICO</name>
<dbReference type="Proteomes" id="UP000269438">
    <property type="component" value="Unassembled WGS sequence"/>
</dbReference>
<dbReference type="Gene3D" id="3.40.50.300">
    <property type="entry name" value="P-loop containing nucleotide triphosphate hydrolases"/>
    <property type="match status" value="1"/>
</dbReference>
<evidence type="ECO:0000313" key="4">
    <source>
        <dbReference type="Proteomes" id="UP000269438"/>
    </source>
</evidence>
<evidence type="ECO:0000259" key="2">
    <source>
        <dbReference type="Pfam" id="PF10088"/>
    </source>
</evidence>
<evidence type="ECO:0000256" key="1">
    <source>
        <dbReference type="SAM" id="Coils"/>
    </source>
</evidence>
<proteinExistence type="predicted"/>
<reference evidence="3 4" key="1">
    <citation type="submission" date="2018-10" db="EMBL/GenBank/DDBJ databases">
        <authorList>
            <person name="Li J."/>
        </authorList>
    </citation>
    <scope>NUCLEOTIDE SEQUENCE [LARGE SCALE GENOMIC DNA]</scope>
    <source>
        <strain evidence="3 4">JCM 11654</strain>
    </source>
</reference>
<comment type="caution">
    <text evidence="3">The sequence shown here is derived from an EMBL/GenBank/DDBJ whole genome shotgun (WGS) entry which is preliminary data.</text>
</comment>
<dbReference type="InterPro" id="IPR027417">
    <property type="entry name" value="P-loop_NTPase"/>
</dbReference>
<protein>
    <submittedName>
        <fullName evidence="3">DUF2326 domain-containing protein</fullName>
    </submittedName>
</protein>
<keyword evidence="1" id="KW-0175">Coiled coil</keyword>
<gene>
    <name evidence="3" type="ORF">D9V34_07435</name>
</gene>